<organism evidence="1 2">
    <name type="scientific">Faecalibacterium prausnitzii SL3/3</name>
    <dbReference type="NCBI Taxonomy" id="657322"/>
    <lineage>
        <taxon>Bacteria</taxon>
        <taxon>Bacillati</taxon>
        <taxon>Bacillota</taxon>
        <taxon>Clostridia</taxon>
        <taxon>Eubacteriales</taxon>
        <taxon>Oscillospiraceae</taxon>
        <taxon>Faecalibacterium</taxon>
    </lineage>
</organism>
<dbReference type="AlphaFoldDB" id="D4KCH1"/>
<accession>D4KCH1</accession>
<reference evidence="1 2" key="1">
    <citation type="submission" date="2010-03" db="EMBL/GenBank/DDBJ databases">
        <title>The genome sequence of Faecalibacterium prausnitzii SL3/3.</title>
        <authorList>
            <consortium name="metaHIT consortium -- http://www.metahit.eu/"/>
            <person name="Pajon A."/>
            <person name="Turner K."/>
            <person name="Parkhill J."/>
            <person name="Duncan S."/>
            <person name="Flint H."/>
        </authorList>
    </citation>
    <scope>NUCLEOTIDE SEQUENCE [LARGE SCALE GENOMIC DNA]</scope>
    <source>
        <strain evidence="1 2">SL3/3</strain>
    </source>
</reference>
<dbReference type="EMBL" id="FP929046">
    <property type="protein sequence ID" value="CBL02534.1"/>
    <property type="molecule type" value="Genomic_DNA"/>
</dbReference>
<gene>
    <name evidence="1" type="ORF">FPR_23650</name>
</gene>
<evidence type="ECO:0000313" key="1">
    <source>
        <dbReference type="EMBL" id="CBL02534.1"/>
    </source>
</evidence>
<dbReference type="PATRIC" id="fig|657322.3.peg.2225"/>
<sequence>MDWVLLILENMDLKIILNFMVLYSMIWSGGDENAIRVTFM</sequence>
<reference evidence="1 2" key="2">
    <citation type="submission" date="2010-03" db="EMBL/GenBank/DDBJ databases">
        <authorList>
            <person name="Pajon A."/>
        </authorList>
    </citation>
    <scope>NUCLEOTIDE SEQUENCE [LARGE SCALE GENOMIC DNA]</scope>
    <source>
        <strain evidence="1 2">SL3/3</strain>
    </source>
</reference>
<dbReference type="KEGG" id="fpa:FPR_23650"/>
<name>D4KCH1_9FIRM</name>
<evidence type="ECO:0000313" key="2">
    <source>
        <dbReference type="Proteomes" id="UP000007059"/>
    </source>
</evidence>
<proteinExistence type="predicted"/>
<dbReference type="HOGENOM" id="CLU_3289974_0_0_9"/>
<protein>
    <submittedName>
        <fullName evidence="1">Uncharacterized protein</fullName>
    </submittedName>
</protein>
<dbReference type="Proteomes" id="UP000007059">
    <property type="component" value="Chromosome"/>
</dbReference>